<keyword evidence="2" id="KW-1185">Reference proteome</keyword>
<protein>
    <submittedName>
        <fullName evidence="1">Uncharacterized protein</fullName>
    </submittedName>
</protein>
<reference evidence="1 2" key="1">
    <citation type="submission" date="2019-03" db="EMBL/GenBank/DDBJ databases">
        <title>Genomic Encyclopedia of Type Strains, Phase IV (KMG-IV): sequencing the most valuable type-strain genomes for metagenomic binning, comparative biology and taxonomic classification.</title>
        <authorList>
            <person name="Goeker M."/>
        </authorList>
    </citation>
    <scope>NUCLEOTIDE SEQUENCE [LARGE SCALE GENOMIC DNA]</scope>
    <source>
        <strain evidence="1 2">DSM 25894</strain>
    </source>
</reference>
<organism evidence="1 2">
    <name type="scientific">Melghiribacillus thermohalophilus</name>
    <dbReference type="NCBI Taxonomy" id="1324956"/>
    <lineage>
        <taxon>Bacteria</taxon>
        <taxon>Bacillati</taxon>
        <taxon>Bacillota</taxon>
        <taxon>Bacilli</taxon>
        <taxon>Bacillales</taxon>
        <taxon>Bacillaceae</taxon>
        <taxon>Melghiribacillus</taxon>
    </lineage>
</organism>
<accession>A0A4V6NZX7</accession>
<evidence type="ECO:0000313" key="2">
    <source>
        <dbReference type="Proteomes" id="UP000294650"/>
    </source>
</evidence>
<proteinExistence type="predicted"/>
<evidence type="ECO:0000313" key="1">
    <source>
        <dbReference type="EMBL" id="TCT20482.1"/>
    </source>
</evidence>
<dbReference type="EMBL" id="SMAN01000013">
    <property type="protein sequence ID" value="TCT20482.1"/>
    <property type="molecule type" value="Genomic_DNA"/>
</dbReference>
<dbReference type="Proteomes" id="UP000294650">
    <property type="component" value="Unassembled WGS sequence"/>
</dbReference>
<sequence>MFQTICSGHTHVPNEKEDDERLIKGIIVFSAAAMILRGTEVMGFFESVWN</sequence>
<gene>
    <name evidence="1" type="ORF">EDD68_11346</name>
</gene>
<dbReference type="AlphaFoldDB" id="A0A4V6NZX7"/>
<comment type="caution">
    <text evidence="1">The sequence shown here is derived from an EMBL/GenBank/DDBJ whole genome shotgun (WGS) entry which is preliminary data.</text>
</comment>
<name>A0A4V6NZX7_9BACI</name>